<name>A0A0F9N9T9_9ZZZZ</name>
<sequence>MESWNSGLPASKYIVAHYKKCGLCRGHDRLISSGELYPHEKLVVFARHIRKVQASIKQAVEDDEVRQCEKS</sequence>
<dbReference type="AlphaFoldDB" id="A0A0F9N9T9"/>
<organism evidence="1">
    <name type="scientific">marine sediment metagenome</name>
    <dbReference type="NCBI Taxonomy" id="412755"/>
    <lineage>
        <taxon>unclassified sequences</taxon>
        <taxon>metagenomes</taxon>
        <taxon>ecological metagenomes</taxon>
    </lineage>
</organism>
<comment type="caution">
    <text evidence="1">The sequence shown here is derived from an EMBL/GenBank/DDBJ whole genome shotgun (WGS) entry which is preliminary data.</text>
</comment>
<gene>
    <name evidence="1" type="ORF">LCGC14_1054110</name>
</gene>
<proteinExistence type="predicted"/>
<dbReference type="EMBL" id="LAZR01004425">
    <property type="protein sequence ID" value="KKN08712.1"/>
    <property type="molecule type" value="Genomic_DNA"/>
</dbReference>
<accession>A0A0F9N9T9</accession>
<reference evidence="1" key="1">
    <citation type="journal article" date="2015" name="Nature">
        <title>Complex archaea that bridge the gap between prokaryotes and eukaryotes.</title>
        <authorList>
            <person name="Spang A."/>
            <person name="Saw J.H."/>
            <person name="Jorgensen S.L."/>
            <person name="Zaremba-Niedzwiedzka K."/>
            <person name="Martijn J."/>
            <person name="Lind A.E."/>
            <person name="van Eijk R."/>
            <person name="Schleper C."/>
            <person name="Guy L."/>
            <person name="Ettema T.J."/>
        </authorList>
    </citation>
    <scope>NUCLEOTIDE SEQUENCE</scope>
</reference>
<evidence type="ECO:0000313" key="1">
    <source>
        <dbReference type="EMBL" id="KKN08712.1"/>
    </source>
</evidence>
<protein>
    <submittedName>
        <fullName evidence="1">Uncharacterized protein</fullName>
    </submittedName>
</protein>